<keyword evidence="3" id="KW-0460">Magnesium</keyword>
<proteinExistence type="predicted"/>
<keyword evidence="1" id="KW-0597">Phosphoprotein</keyword>
<dbReference type="EMBL" id="ATBP01000873">
    <property type="protein sequence ID" value="ETR68646.1"/>
    <property type="molecule type" value="Genomic_DNA"/>
</dbReference>
<dbReference type="InterPro" id="IPR001952">
    <property type="entry name" value="Alkaline_phosphatase"/>
</dbReference>
<dbReference type="Gene3D" id="3.40.720.10">
    <property type="entry name" value="Alkaline Phosphatase, subunit A"/>
    <property type="match status" value="1"/>
</dbReference>
<evidence type="ECO:0000256" key="1">
    <source>
        <dbReference type="ARBA" id="ARBA00022553"/>
    </source>
</evidence>
<feature type="binding site" evidence="3">
    <location>
        <position position="130"/>
    </location>
    <ligand>
        <name>Mg(2+)</name>
        <dbReference type="ChEBI" id="CHEBI:18420"/>
    </ligand>
</feature>
<evidence type="ECO:0008006" key="6">
    <source>
        <dbReference type="Google" id="ProtNLM"/>
    </source>
</evidence>
<evidence type="ECO:0000313" key="4">
    <source>
        <dbReference type="EMBL" id="ETR68646.1"/>
    </source>
</evidence>
<feature type="binding site" evidence="3">
    <location>
        <position position="128"/>
    </location>
    <ligand>
        <name>Mg(2+)</name>
        <dbReference type="ChEBI" id="CHEBI:18420"/>
    </ligand>
</feature>
<dbReference type="InterPro" id="IPR017850">
    <property type="entry name" value="Alkaline_phosphatase_core_sf"/>
</dbReference>
<evidence type="ECO:0000313" key="5">
    <source>
        <dbReference type="Proteomes" id="UP000189670"/>
    </source>
</evidence>
<accession>A0A1V1P1L3</accession>
<comment type="caution">
    <text evidence="4">The sequence shown here is derived from an EMBL/GenBank/DDBJ whole genome shotgun (WGS) entry which is preliminary data.</text>
</comment>
<keyword evidence="3" id="KW-0479">Metal-binding</keyword>
<dbReference type="PANTHER" id="PTHR11596">
    <property type="entry name" value="ALKALINE PHOSPHATASE"/>
    <property type="match status" value="1"/>
</dbReference>
<evidence type="ECO:0000256" key="3">
    <source>
        <dbReference type="PIRSR" id="PIRSR601952-2"/>
    </source>
</evidence>
<dbReference type="GO" id="GO:0046872">
    <property type="term" value="F:metal ion binding"/>
    <property type="evidence" value="ECO:0007669"/>
    <property type="project" value="UniProtKB-KW"/>
</dbReference>
<comment type="cofactor">
    <cofactor evidence="3">
        <name>Mg(2+)</name>
        <dbReference type="ChEBI" id="CHEBI:18420"/>
    </cofactor>
    <text evidence="3">Binds 1 Mg(2+) ion.</text>
</comment>
<sequence>MKLAYDLFSGGTSPFPKNKPWTKETEYYLQRAVAYGENDFNLEDAKDDFKKKFYMCTDSAAAATAMATGRKTEAGNISWDYGGKDGFAYGKSEHDGDPENAPFTTICEMLRSQKGGYFGTVSSVPYNHATTAAFISHNPDRNNYYQGRRSHYPGRGLAESIFEDVKPDVVIGGGFPSDFSKTGSGFSDYISTDLYDRITDNQLNYVMAGPQTSGNGHFAPHYSTIEDAVTDINDSNSQYYQKKLVALYASSNWDGPYTAFSGNGQCLWIGSR</sequence>
<dbReference type="GO" id="GO:0004035">
    <property type="term" value="F:alkaline phosphatase activity"/>
    <property type="evidence" value="ECO:0007669"/>
    <property type="project" value="TreeGrafter"/>
</dbReference>
<dbReference type="SUPFAM" id="SSF53649">
    <property type="entry name" value="Alkaline phosphatase-like"/>
    <property type="match status" value="1"/>
</dbReference>
<dbReference type="PANTHER" id="PTHR11596:SF5">
    <property type="entry name" value="ALKALINE PHOSPHATASE"/>
    <property type="match status" value="1"/>
</dbReference>
<evidence type="ECO:0000256" key="2">
    <source>
        <dbReference type="PIRSR" id="PIRSR601952-1"/>
    </source>
</evidence>
<feature type="active site" description="Phosphoserine intermediate" evidence="2">
    <location>
        <position position="59"/>
    </location>
</feature>
<dbReference type="AlphaFoldDB" id="A0A1V1P1L3"/>
<protein>
    <recommendedName>
        <fullName evidence="6">Alkaline phosphatase</fullName>
    </recommendedName>
</protein>
<dbReference type="Proteomes" id="UP000189670">
    <property type="component" value="Unassembled WGS sequence"/>
</dbReference>
<gene>
    <name evidence="4" type="ORF">OMM_04439</name>
</gene>
<name>A0A1V1P1L3_9BACT</name>
<dbReference type="Pfam" id="PF00245">
    <property type="entry name" value="Alk_phosphatase"/>
    <property type="match status" value="1"/>
</dbReference>
<reference evidence="5" key="1">
    <citation type="submission" date="2012-11" db="EMBL/GenBank/DDBJ databases">
        <authorList>
            <person name="Lucero-Rivera Y.E."/>
            <person name="Tovar-Ramirez D."/>
        </authorList>
    </citation>
    <scope>NUCLEOTIDE SEQUENCE [LARGE SCALE GENOMIC DNA]</scope>
    <source>
        <strain evidence="5">Araruama</strain>
    </source>
</reference>
<organism evidence="4 5">
    <name type="scientific">Candidatus Magnetoglobus multicellularis str. Araruama</name>
    <dbReference type="NCBI Taxonomy" id="890399"/>
    <lineage>
        <taxon>Bacteria</taxon>
        <taxon>Pseudomonadati</taxon>
        <taxon>Thermodesulfobacteriota</taxon>
        <taxon>Desulfobacteria</taxon>
        <taxon>Desulfobacterales</taxon>
        <taxon>Desulfobacteraceae</taxon>
        <taxon>Candidatus Magnetoglobus</taxon>
    </lineage>
</organism>